<proteinExistence type="predicted"/>
<organism evidence="1 2">
    <name type="scientific">Candidatus Coprosoma intestinipullorum</name>
    <dbReference type="NCBI Taxonomy" id="2840752"/>
    <lineage>
        <taxon>Bacteria</taxon>
        <taxon>Bacillati</taxon>
        <taxon>Bacillota</taxon>
        <taxon>Bacillota incertae sedis</taxon>
        <taxon>Candidatus Coprosoma</taxon>
    </lineage>
</organism>
<dbReference type="EMBL" id="DVFV01000096">
    <property type="protein sequence ID" value="HIQ91016.1"/>
    <property type="molecule type" value="Genomic_DNA"/>
</dbReference>
<dbReference type="AlphaFoldDB" id="A0A9D0ZR73"/>
<evidence type="ECO:0000313" key="1">
    <source>
        <dbReference type="EMBL" id="HIQ91016.1"/>
    </source>
</evidence>
<name>A0A9D0ZR73_9FIRM</name>
<protein>
    <submittedName>
        <fullName evidence="1">Uncharacterized protein</fullName>
    </submittedName>
</protein>
<dbReference type="Proteomes" id="UP000886786">
    <property type="component" value="Unassembled WGS sequence"/>
</dbReference>
<comment type="caution">
    <text evidence="1">The sequence shown here is derived from an EMBL/GenBank/DDBJ whole genome shotgun (WGS) entry which is preliminary data.</text>
</comment>
<gene>
    <name evidence="1" type="ORF">IAB27_05285</name>
</gene>
<reference evidence="1" key="1">
    <citation type="submission" date="2020-10" db="EMBL/GenBank/DDBJ databases">
        <authorList>
            <person name="Gilroy R."/>
        </authorList>
    </citation>
    <scope>NUCLEOTIDE SEQUENCE</scope>
    <source>
        <strain evidence="1">CHK147-3167</strain>
    </source>
</reference>
<evidence type="ECO:0000313" key="2">
    <source>
        <dbReference type="Proteomes" id="UP000886786"/>
    </source>
</evidence>
<sequence length="65" mass="7914">MNKDFYVDLPGMVCVILEDLIEKYGNEPWFDKAWEEYRQHVKNSSMNDMRMPGYVFNKYVKEDKK</sequence>
<reference evidence="1" key="2">
    <citation type="journal article" date="2021" name="PeerJ">
        <title>Extensive microbial diversity within the chicken gut microbiome revealed by metagenomics and culture.</title>
        <authorList>
            <person name="Gilroy R."/>
            <person name="Ravi A."/>
            <person name="Getino M."/>
            <person name="Pursley I."/>
            <person name="Horton D.L."/>
            <person name="Alikhan N.F."/>
            <person name="Baker D."/>
            <person name="Gharbi K."/>
            <person name="Hall N."/>
            <person name="Watson M."/>
            <person name="Adriaenssens E.M."/>
            <person name="Foster-Nyarko E."/>
            <person name="Jarju S."/>
            <person name="Secka A."/>
            <person name="Antonio M."/>
            <person name="Oren A."/>
            <person name="Chaudhuri R.R."/>
            <person name="La Ragione R."/>
            <person name="Hildebrand F."/>
            <person name="Pallen M.J."/>
        </authorList>
    </citation>
    <scope>NUCLEOTIDE SEQUENCE</scope>
    <source>
        <strain evidence="1">CHK147-3167</strain>
    </source>
</reference>
<accession>A0A9D0ZR73</accession>